<dbReference type="STRING" id="1480694.DC28_00010"/>
<accession>A0A098R2M1</accession>
<dbReference type="PANTHER" id="PTHR33988:SF3">
    <property type="entry name" value="ENDORIBONUCLEASE TOXIN CHPB-RELATED"/>
    <property type="match status" value="1"/>
</dbReference>
<organism evidence="1 2">
    <name type="scientific">Spirochaeta lutea</name>
    <dbReference type="NCBI Taxonomy" id="1480694"/>
    <lineage>
        <taxon>Bacteria</taxon>
        <taxon>Pseudomonadati</taxon>
        <taxon>Spirochaetota</taxon>
        <taxon>Spirochaetia</taxon>
        <taxon>Spirochaetales</taxon>
        <taxon>Spirochaetaceae</taxon>
        <taxon>Spirochaeta</taxon>
    </lineage>
</organism>
<evidence type="ECO:0000313" key="1">
    <source>
        <dbReference type="EMBL" id="KGE73908.1"/>
    </source>
</evidence>
<dbReference type="OrthoDB" id="9808744at2"/>
<dbReference type="Gene3D" id="2.30.30.110">
    <property type="match status" value="1"/>
</dbReference>
<dbReference type="GO" id="GO:0003677">
    <property type="term" value="F:DNA binding"/>
    <property type="evidence" value="ECO:0007669"/>
    <property type="project" value="InterPro"/>
</dbReference>
<dbReference type="GO" id="GO:0006402">
    <property type="term" value="P:mRNA catabolic process"/>
    <property type="evidence" value="ECO:0007669"/>
    <property type="project" value="TreeGrafter"/>
</dbReference>
<dbReference type="EMBL" id="JNUP01000002">
    <property type="protein sequence ID" value="KGE73908.1"/>
    <property type="molecule type" value="Genomic_DNA"/>
</dbReference>
<dbReference type="eggNOG" id="COG2337">
    <property type="taxonomic scope" value="Bacteria"/>
</dbReference>
<dbReference type="Proteomes" id="UP000029692">
    <property type="component" value="Unassembled WGS sequence"/>
</dbReference>
<dbReference type="GO" id="GO:0016075">
    <property type="term" value="P:rRNA catabolic process"/>
    <property type="evidence" value="ECO:0007669"/>
    <property type="project" value="TreeGrafter"/>
</dbReference>
<dbReference type="PANTHER" id="PTHR33988">
    <property type="entry name" value="ENDORIBONUCLEASE MAZF-RELATED"/>
    <property type="match status" value="1"/>
</dbReference>
<comment type="caution">
    <text evidence="1">The sequence shown here is derived from an EMBL/GenBank/DDBJ whole genome shotgun (WGS) entry which is preliminary data.</text>
</comment>
<dbReference type="InterPro" id="IPR003477">
    <property type="entry name" value="PemK-like"/>
</dbReference>
<name>A0A098R2M1_9SPIO</name>
<dbReference type="InterPro" id="IPR011067">
    <property type="entry name" value="Plasmid_toxin/cell-grow_inhib"/>
</dbReference>
<evidence type="ECO:0000313" key="2">
    <source>
        <dbReference type="Proteomes" id="UP000029692"/>
    </source>
</evidence>
<protein>
    <submittedName>
        <fullName evidence="1">Potassium ABC transporter ATPase</fullName>
    </submittedName>
</protein>
<dbReference type="GO" id="GO:0004521">
    <property type="term" value="F:RNA endonuclease activity"/>
    <property type="evidence" value="ECO:0007669"/>
    <property type="project" value="TreeGrafter"/>
</dbReference>
<reference evidence="1 2" key="1">
    <citation type="submission" date="2014-05" db="EMBL/GenBank/DDBJ databases">
        <title>De novo Genome Sequence of Spirocheata sp.</title>
        <authorList>
            <person name="Shivani Y."/>
            <person name="Subhash Y."/>
            <person name="Tushar L."/>
            <person name="Sasikala C."/>
            <person name="Ramana C.V."/>
        </authorList>
    </citation>
    <scope>NUCLEOTIDE SEQUENCE [LARGE SCALE GENOMIC DNA]</scope>
    <source>
        <strain evidence="1 2">JC230</strain>
    </source>
</reference>
<dbReference type="SUPFAM" id="SSF50118">
    <property type="entry name" value="Cell growth inhibitor/plasmid maintenance toxic component"/>
    <property type="match status" value="1"/>
</dbReference>
<dbReference type="AlphaFoldDB" id="A0A098R2M1"/>
<dbReference type="NCBIfam" id="NF007386">
    <property type="entry name" value="PRK09907.1"/>
    <property type="match status" value="1"/>
</dbReference>
<proteinExistence type="predicted"/>
<dbReference type="RefSeq" id="WP_037544567.1">
    <property type="nucleotide sequence ID" value="NZ_JNUP01000002.1"/>
</dbReference>
<keyword evidence="2" id="KW-1185">Reference proteome</keyword>
<gene>
    <name evidence="1" type="ORF">DC28_00010</name>
</gene>
<sequence>MVKKTYIPNRGDIVWLDFNPQLGHEQRGRRPALVLSHEKYNEKIGLGIFCPITSKTKGYPFEVKIFGKKINGCILSDQIKSLDWKTRNIEYVEKSKEEIVDEVLEKIKVIIE</sequence>
<dbReference type="Pfam" id="PF02452">
    <property type="entry name" value="PemK_toxin"/>
    <property type="match status" value="1"/>
</dbReference>